<protein>
    <submittedName>
        <fullName evidence="1">Uncharacterized protein</fullName>
    </submittedName>
</protein>
<organism evidence="1 2">
    <name type="scientific">Adineta steineri</name>
    <dbReference type="NCBI Taxonomy" id="433720"/>
    <lineage>
        <taxon>Eukaryota</taxon>
        <taxon>Metazoa</taxon>
        <taxon>Spiralia</taxon>
        <taxon>Gnathifera</taxon>
        <taxon>Rotifera</taxon>
        <taxon>Eurotatoria</taxon>
        <taxon>Bdelloidea</taxon>
        <taxon>Adinetida</taxon>
        <taxon>Adinetidae</taxon>
        <taxon>Adineta</taxon>
    </lineage>
</organism>
<gene>
    <name evidence="1" type="ORF">OKA104_LOCUS31760</name>
</gene>
<evidence type="ECO:0000313" key="1">
    <source>
        <dbReference type="EMBL" id="CAF4034280.1"/>
    </source>
</evidence>
<proteinExistence type="predicted"/>
<accession>A0A819QFB3</accession>
<reference evidence="1" key="1">
    <citation type="submission" date="2021-02" db="EMBL/GenBank/DDBJ databases">
        <authorList>
            <person name="Nowell W R."/>
        </authorList>
    </citation>
    <scope>NUCLEOTIDE SEQUENCE</scope>
</reference>
<evidence type="ECO:0000313" key="2">
    <source>
        <dbReference type="Proteomes" id="UP000663881"/>
    </source>
</evidence>
<dbReference type="AlphaFoldDB" id="A0A819QFB3"/>
<comment type="caution">
    <text evidence="1">The sequence shown here is derived from an EMBL/GenBank/DDBJ whole genome shotgun (WGS) entry which is preliminary data.</text>
</comment>
<dbReference type="Proteomes" id="UP000663881">
    <property type="component" value="Unassembled WGS sequence"/>
</dbReference>
<sequence>MVLVSISVKLLFTLKTMRAIDNLNYLRPLLTKKSFILSRQNFNWNYDLLDKMYTPSIDIEDTNCSEFRINPKHAISTILLGPGCI</sequence>
<dbReference type="EMBL" id="CAJOAY010003672">
    <property type="protein sequence ID" value="CAF4034280.1"/>
    <property type="molecule type" value="Genomic_DNA"/>
</dbReference>
<name>A0A819QFB3_9BILA</name>